<evidence type="ECO:0000313" key="3">
    <source>
        <dbReference type="Proteomes" id="UP001603978"/>
    </source>
</evidence>
<sequence>MAPAAGMAALFSADVANADIEGVGNHFILGTWHVDILFPGPNPPEKGLFLFTNTGLVICTNTRVRDLGLGKWKPLSSTRFDYSFRHHMFMPDGSWVGTLDVAHSGTAAQNSFTSSGTGTVYDTSGNQTETVTSQTSGVRY</sequence>
<dbReference type="EMBL" id="JBICRM010000016">
    <property type="protein sequence ID" value="MFG1706590.1"/>
    <property type="molecule type" value="Genomic_DNA"/>
</dbReference>
<organism evidence="2 3">
    <name type="scientific">Nonomuraea marmarensis</name>
    <dbReference type="NCBI Taxonomy" id="3351344"/>
    <lineage>
        <taxon>Bacteria</taxon>
        <taxon>Bacillati</taxon>
        <taxon>Actinomycetota</taxon>
        <taxon>Actinomycetes</taxon>
        <taxon>Streptosporangiales</taxon>
        <taxon>Streptosporangiaceae</taxon>
        <taxon>Nonomuraea</taxon>
    </lineage>
</organism>
<gene>
    <name evidence="2" type="ORF">ACFLIM_25680</name>
</gene>
<feature type="region of interest" description="Disordered" evidence="1">
    <location>
        <begin position="110"/>
        <end position="140"/>
    </location>
</feature>
<comment type="caution">
    <text evidence="2">The sequence shown here is derived from an EMBL/GenBank/DDBJ whole genome shotgun (WGS) entry which is preliminary data.</text>
</comment>
<proteinExistence type="predicted"/>
<dbReference type="Proteomes" id="UP001603978">
    <property type="component" value="Unassembled WGS sequence"/>
</dbReference>
<evidence type="ECO:0000313" key="2">
    <source>
        <dbReference type="EMBL" id="MFG1706590.1"/>
    </source>
</evidence>
<evidence type="ECO:0008006" key="4">
    <source>
        <dbReference type="Google" id="ProtNLM"/>
    </source>
</evidence>
<reference evidence="2 3" key="1">
    <citation type="submission" date="2024-10" db="EMBL/GenBank/DDBJ databases">
        <authorList>
            <person name="Topkara A.R."/>
            <person name="Saygin H."/>
        </authorList>
    </citation>
    <scope>NUCLEOTIDE SEQUENCE [LARGE SCALE GENOMIC DNA]</scope>
    <source>
        <strain evidence="2 3">M3C6</strain>
    </source>
</reference>
<name>A0ABW7AJY9_9ACTN</name>
<accession>A0ABW7AJY9</accession>
<protein>
    <recommendedName>
        <fullName evidence="4">Lipocalin-like domain-containing protein</fullName>
    </recommendedName>
</protein>
<keyword evidence="3" id="KW-1185">Reference proteome</keyword>
<dbReference type="RefSeq" id="WP_393169581.1">
    <property type="nucleotide sequence ID" value="NZ_JBICRM010000016.1"/>
</dbReference>
<evidence type="ECO:0000256" key="1">
    <source>
        <dbReference type="SAM" id="MobiDB-lite"/>
    </source>
</evidence>